<evidence type="ECO:0000313" key="2">
    <source>
        <dbReference type="Proteomes" id="UP000034681"/>
    </source>
</evidence>
<dbReference type="NCBIfam" id="NF045587">
    <property type="entry name" value="T4P_biogen_EbsA"/>
    <property type="match status" value="1"/>
</dbReference>
<sequence length="127" mass="14944">MDFSKLAPAEKRDVFIYKPYYSNQDQNKQNVLPFALTLYRQESLEGERSIEGGKNIPFLATWFASNLPADLTRCRLQFDNNAELGYEVTLPNHEFIGYLSDLLVTYKRNKQTDFPISFYRKLLQYEI</sequence>
<dbReference type="Proteomes" id="UP000034681">
    <property type="component" value="Unassembled WGS sequence"/>
</dbReference>
<organism evidence="1 2">
    <name type="scientific">Prochlorothrix hollandica PCC 9006 = CALU 1027</name>
    <dbReference type="NCBI Taxonomy" id="317619"/>
    <lineage>
        <taxon>Bacteria</taxon>
        <taxon>Bacillati</taxon>
        <taxon>Cyanobacteriota</taxon>
        <taxon>Cyanophyceae</taxon>
        <taxon>Prochlorotrichales</taxon>
        <taxon>Prochlorotrichaceae</taxon>
        <taxon>Prochlorothrix</taxon>
    </lineage>
</organism>
<accession>A0A0M2PY91</accession>
<comment type="caution">
    <text evidence="1">The sequence shown here is derived from an EMBL/GenBank/DDBJ whole genome shotgun (WGS) entry which is preliminary data.</text>
</comment>
<proteinExistence type="predicted"/>
<keyword evidence="2" id="KW-1185">Reference proteome</keyword>
<name>A0A0M2PY91_PROHO</name>
<dbReference type="OrthoDB" id="512629at2"/>
<dbReference type="RefSeq" id="WP_017713716.1">
    <property type="nucleotide sequence ID" value="NZ_KB235941.1"/>
</dbReference>
<dbReference type="EMBL" id="AJTX02000002">
    <property type="protein sequence ID" value="KKJ01140.1"/>
    <property type="molecule type" value="Genomic_DNA"/>
</dbReference>
<dbReference type="AlphaFoldDB" id="A0A0M2PY91"/>
<evidence type="ECO:0000313" key="1">
    <source>
        <dbReference type="EMBL" id="KKJ01140.1"/>
    </source>
</evidence>
<reference evidence="1" key="1">
    <citation type="submission" date="2012-04" db="EMBL/GenBank/DDBJ databases">
        <authorList>
            <person name="Borisov I.G."/>
            <person name="Ivanikova N.V."/>
            <person name="Pinevich A.V."/>
        </authorList>
    </citation>
    <scope>NUCLEOTIDE SEQUENCE</scope>
    <source>
        <strain evidence="1">CALU 1027</strain>
    </source>
</reference>
<dbReference type="eggNOG" id="ENOG50330W6">
    <property type="taxonomic scope" value="Bacteria"/>
</dbReference>
<dbReference type="InterPro" id="IPR054652">
    <property type="entry name" value="T4P_EbsA-like"/>
</dbReference>
<dbReference type="STRING" id="317619.GCA_000332315_03522"/>
<gene>
    <name evidence="1" type="ORF">PROH_01725</name>
</gene>
<protein>
    <submittedName>
        <fullName evidence="1">Uncharacterized protein</fullName>
    </submittedName>
</protein>